<accession>A0A0E0GP96</accession>
<feature type="region of interest" description="Disordered" evidence="1">
    <location>
        <begin position="1"/>
        <end position="20"/>
    </location>
</feature>
<reference evidence="2" key="1">
    <citation type="submission" date="2015-04" db="UniProtKB">
        <authorList>
            <consortium name="EnsemblPlants"/>
        </authorList>
    </citation>
    <scope>IDENTIFICATION</scope>
    <source>
        <strain evidence="2">SL10</strain>
    </source>
</reference>
<keyword evidence="3" id="KW-1185">Reference proteome</keyword>
<proteinExistence type="predicted"/>
<feature type="compositionally biased region" description="Basic and acidic residues" evidence="1">
    <location>
        <begin position="60"/>
        <end position="76"/>
    </location>
</feature>
<evidence type="ECO:0000313" key="2">
    <source>
        <dbReference type="EnsemblPlants" id="ONIVA03G23630.1"/>
    </source>
</evidence>
<dbReference type="AlphaFoldDB" id="A0A0E0GP96"/>
<dbReference type="HOGENOM" id="CLU_1941480_0_0_1"/>
<evidence type="ECO:0008006" key="4">
    <source>
        <dbReference type="Google" id="ProtNLM"/>
    </source>
</evidence>
<name>A0A0E0GP96_ORYNI</name>
<dbReference type="Proteomes" id="UP000006591">
    <property type="component" value="Chromosome 3"/>
</dbReference>
<sequence>MARFVWPMGKTAAPAVEGDDGDVWAAASGQRWKGTTAASGRRRKGTTAACATRGGVRRRGGGEGERSKGTTAERRHAGSQGGARRRGGPRRSGGGSDGAWERASDMRICRCGDGLNAAEARCAAEMAHAE</sequence>
<reference evidence="2" key="2">
    <citation type="submission" date="2018-04" db="EMBL/GenBank/DDBJ databases">
        <title>OnivRS2 (Oryza nivara Reference Sequence Version 2).</title>
        <authorList>
            <person name="Zhang J."/>
            <person name="Kudrna D."/>
            <person name="Lee S."/>
            <person name="Talag J."/>
            <person name="Rajasekar S."/>
            <person name="Welchert J."/>
            <person name="Hsing Y.-I."/>
            <person name="Wing R.A."/>
        </authorList>
    </citation>
    <scope>NUCLEOTIDE SEQUENCE [LARGE SCALE GENOMIC DNA]</scope>
    <source>
        <strain evidence="2">SL10</strain>
    </source>
</reference>
<protein>
    <recommendedName>
        <fullName evidence="4">DUF834 domain-containing protein</fullName>
    </recommendedName>
</protein>
<organism evidence="2">
    <name type="scientific">Oryza nivara</name>
    <name type="common">Indian wild rice</name>
    <name type="synonym">Oryza sativa f. spontanea</name>
    <dbReference type="NCBI Taxonomy" id="4536"/>
    <lineage>
        <taxon>Eukaryota</taxon>
        <taxon>Viridiplantae</taxon>
        <taxon>Streptophyta</taxon>
        <taxon>Embryophyta</taxon>
        <taxon>Tracheophyta</taxon>
        <taxon>Spermatophyta</taxon>
        <taxon>Magnoliopsida</taxon>
        <taxon>Liliopsida</taxon>
        <taxon>Poales</taxon>
        <taxon>Poaceae</taxon>
        <taxon>BOP clade</taxon>
        <taxon>Oryzoideae</taxon>
        <taxon>Oryzeae</taxon>
        <taxon>Oryzinae</taxon>
        <taxon>Oryza</taxon>
    </lineage>
</organism>
<dbReference type="EnsemblPlants" id="ONIVA03G23630.1">
    <property type="protein sequence ID" value="ONIVA03G23630.1"/>
    <property type="gene ID" value="ONIVA03G23630"/>
</dbReference>
<dbReference type="Gramene" id="ONIVA03G23630.1">
    <property type="protein sequence ID" value="ONIVA03G23630.1"/>
    <property type="gene ID" value="ONIVA03G23630"/>
</dbReference>
<evidence type="ECO:0000313" key="3">
    <source>
        <dbReference type="Proteomes" id="UP000006591"/>
    </source>
</evidence>
<feature type="region of interest" description="Disordered" evidence="1">
    <location>
        <begin position="28"/>
        <end position="100"/>
    </location>
</feature>
<evidence type="ECO:0000256" key="1">
    <source>
        <dbReference type="SAM" id="MobiDB-lite"/>
    </source>
</evidence>